<dbReference type="GO" id="GO:0007165">
    <property type="term" value="P:signal transduction"/>
    <property type="evidence" value="ECO:0007669"/>
    <property type="project" value="UniProtKB-KW"/>
</dbReference>
<evidence type="ECO:0000256" key="8">
    <source>
        <dbReference type="ARBA" id="ARBA00023224"/>
    </source>
</evidence>
<dbReference type="GO" id="GO:0007608">
    <property type="term" value="P:sensory perception of smell"/>
    <property type="evidence" value="ECO:0007669"/>
    <property type="project" value="UniProtKB-KW"/>
</dbReference>
<dbReference type="GO" id="GO:0016020">
    <property type="term" value="C:membrane"/>
    <property type="evidence" value="ECO:0007669"/>
    <property type="project" value="UniProtKB-SubCell"/>
</dbReference>
<keyword evidence="6 9" id="KW-0472">Membrane</keyword>
<dbReference type="Pfam" id="PF02949">
    <property type="entry name" value="7tm_6"/>
    <property type="match status" value="1"/>
</dbReference>
<evidence type="ECO:0000256" key="2">
    <source>
        <dbReference type="ARBA" id="ARBA00022606"/>
    </source>
</evidence>
<keyword evidence="2" id="KW-0716">Sensory transduction</keyword>
<dbReference type="Proteomes" id="UP001558652">
    <property type="component" value="Unassembled WGS sequence"/>
</dbReference>
<organism evidence="10 11">
    <name type="scientific">Ranatra chinensis</name>
    <dbReference type="NCBI Taxonomy" id="642074"/>
    <lineage>
        <taxon>Eukaryota</taxon>
        <taxon>Metazoa</taxon>
        <taxon>Ecdysozoa</taxon>
        <taxon>Arthropoda</taxon>
        <taxon>Hexapoda</taxon>
        <taxon>Insecta</taxon>
        <taxon>Pterygota</taxon>
        <taxon>Neoptera</taxon>
        <taxon>Paraneoptera</taxon>
        <taxon>Hemiptera</taxon>
        <taxon>Heteroptera</taxon>
        <taxon>Panheteroptera</taxon>
        <taxon>Nepomorpha</taxon>
        <taxon>Nepidae</taxon>
        <taxon>Ranatrinae</taxon>
        <taxon>Ranatra</taxon>
    </lineage>
</organism>
<evidence type="ECO:0000256" key="7">
    <source>
        <dbReference type="ARBA" id="ARBA00023170"/>
    </source>
</evidence>
<evidence type="ECO:0000256" key="9">
    <source>
        <dbReference type="SAM" id="Phobius"/>
    </source>
</evidence>
<evidence type="ECO:0000256" key="4">
    <source>
        <dbReference type="ARBA" id="ARBA00022725"/>
    </source>
</evidence>
<evidence type="ECO:0000256" key="3">
    <source>
        <dbReference type="ARBA" id="ARBA00022692"/>
    </source>
</evidence>
<feature type="transmembrane region" description="Helical" evidence="9">
    <location>
        <begin position="107"/>
        <end position="132"/>
    </location>
</feature>
<dbReference type="AlphaFoldDB" id="A0ABD0YNF0"/>
<evidence type="ECO:0000313" key="11">
    <source>
        <dbReference type="Proteomes" id="UP001558652"/>
    </source>
</evidence>
<proteinExistence type="predicted"/>
<comment type="subcellular location">
    <subcellularLocation>
        <location evidence="1">Membrane</location>
        <topology evidence="1">Multi-pass membrane protein</topology>
    </subcellularLocation>
</comment>
<evidence type="ECO:0000313" key="10">
    <source>
        <dbReference type="EMBL" id="KAL1132789.1"/>
    </source>
</evidence>
<evidence type="ECO:0000256" key="6">
    <source>
        <dbReference type="ARBA" id="ARBA00023136"/>
    </source>
</evidence>
<sequence length="182" mass="20627">MAFKRRNILDREVVVGVCYLGVMADSPFETDASTIWIALQFEGMKDGFYRTSPMMMSRAFKICLNSTAFVVLLVPACQYAAAASYGDQAAAAATFLPFPMHLPSDTFYVYLAAYLYEASFTITSTFLGTFLIEFYASLTQHICMHFTALSNLIQSLESDESDEVSKNMKIKYCVRYHLYIYR</sequence>
<accession>A0ABD0YNF0</accession>
<keyword evidence="8" id="KW-0807">Transducer</keyword>
<gene>
    <name evidence="10" type="ORF">AAG570_010741</name>
</gene>
<dbReference type="EMBL" id="JBFDAA010000005">
    <property type="protein sequence ID" value="KAL1132789.1"/>
    <property type="molecule type" value="Genomic_DNA"/>
</dbReference>
<reference evidence="10 11" key="1">
    <citation type="submission" date="2024-07" db="EMBL/GenBank/DDBJ databases">
        <title>Chromosome-level genome assembly of the water stick insect Ranatra chinensis (Heteroptera: Nepidae).</title>
        <authorList>
            <person name="Liu X."/>
        </authorList>
    </citation>
    <scope>NUCLEOTIDE SEQUENCE [LARGE SCALE GENOMIC DNA]</scope>
    <source>
        <strain evidence="10">Cailab_2021Rc</strain>
        <tissue evidence="10">Muscle</tissue>
    </source>
</reference>
<comment type="caution">
    <text evidence="10">The sequence shown here is derived from an EMBL/GenBank/DDBJ whole genome shotgun (WGS) entry which is preliminary data.</text>
</comment>
<evidence type="ECO:0000256" key="1">
    <source>
        <dbReference type="ARBA" id="ARBA00004141"/>
    </source>
</evidence>
<feature type="transmembrane region" description="Helical" evidence="9">
    <location>
        <begin position="62"/>
        <end position="81"/>
    </location>
</feature>
<protein>
    <submittedName>
        <fullName evidence="10">Uncharacterized protein</fullName>
    </submittedName>
</protein>
<keyword evidence="5 9" id="KW-1133">Transmembrane helix</keyword>
<name>A0ABD0YNF0_9HEMI</name>
<keyword evidence="4" id="KW-0552">Olfaction</keyword>
<keyword evidence="11" id="KW-1185">Reference proteome</keyword>
<evidence type="ECO:0000256" key="5">
    <source>
        <dbReference type="ARBA" id="ARBA00022989"/>
    </source>
</evidence>
<keyword evidence="7" id="KW-0675">Receptor</keyword>
<keyword evidence="3 9" id="KW-0812">Transmembrane</keyword>
<dbReference type="InterPro" id="IPR004117">
    <property type="entry name" value="7tm6_olfct_rcpt"/>
</dbReference>